<gene>
    <name evidence="3" type="primary">LOC111117207</name>
</gene>
<feature type="region of interest" description="Disordered" evidence="1">
    <location>
        <begin position="1"/>
        <end position="31"/>
    </location>
</feature>
<proteinExistence type="predicted"/>
<dbReference type="Proteomes" id="UP000694844">
    <property type="component" value="Chromosome 10"/>
</dbReference>
<protein>
    <submittedName>
        <fullName evidence="3">Uncharacterized protein LOC111117207 isoform X1</fullName>
    </submittedName>
</protein>
<dbReference type="AlphaFoldDB" id="A0A8B8C8N5"/>
<reference evidence="3" key="1">
    <citation type="submission" date="2025-08" db="UniProtKB">
        <authorList>
            <consortium name="RefSeq"/>
        </authorList>
    </citation>
    <scope>IDENTIFICATION</scope>
    <source>
        <tissue evidence="3">Whole sample</tissue>
    </source>
</reference>
<dbReference type="RefSeq" id="XP_022311990.1">
    <property type="nucleotide sequence ID" value="XM_022456282.1"/>
</dbReference>
<dbReference type="GeneID" id="111117207"/>
<evidence type="ECO:0000313" key="3">
    <source>
        <dbReference type="RefSeq" id="XP_022311990.1"/>
    </source>
</evidence>
<dbReference type="KEGG" id="cvn:111117207"/>
<sequence>MERVVEASCQEGLQGGHAMDDDNKKKTFNKPDKIDSVSSGLDPHRRDNFFSGNVWILVIKDFQISKKKTHMFKSERYVLLERRSFASKDIYLVMTMDTSYLQSCLCSLHIPTIQCPNSQCNEQANAGIKRIKDQHSYHRCKPQPNIQASSSFDCG</sequence>
<name>A0A8B8C8N5_CRAVI</name>
<feature type="compositionally biased region" description="Basic and acidic residues" evidence="1">
    <location>
        <begin position="18"/>
        <end position="31"/>
    </location>
</feature>
<organism evidence="2 3">
    <name type="scientific">Crassostrea virginica</name>
    <name type="common">Eastern oyster</name>
    <dbReference type="NCBI Taxonomy" id="6565"/>
    <lineage>
        <taxon>Eukaryota</taxon>
        <taxon>Metazoa</taxon>
        <taxon>Spiralia</taxon>
        <taxon>Lophotrochozoa</taxon>
        <taxon>Mollusca</taxon>
        <taxon>Bivalvia</taxon>
        <taxon>Autobranchia</taxon>
        <taxon>Pteriomorphia</taxon>
        <taxon>Ostreida</taxon>
        <taxon>Ostreoidea</taxon>
        <taxon>Ostreidae</taxon>
        <taxon>Crassostrea</taxon>
    </lineage>
</organism>
<evidence type="ECO:0000313" key="2">
    <source>
        <dbReference type="Proteomes" id="UP000694844"/>
    </source>
</evidence>
<evidence type="ECO:0000256" key="1">
    <source>
        <dbReference type="SAM" id="MobiDB-lite"/>
    </source>
</evidence>
<keyword evidence="2" id="KW-1185">Reference proteome</keyword>
<accession>A0A8B8C8N5</accession>